<dbReference type="Proteomes" id="UP000182466">
    <property type="component" value="Unassembled WGS sequence"/>
</dbReference>
<dbReference type="PANTHER" id="PTHR45947:SF15">
    <property type="entry name" value="TEICHURONIC ACID BIOSYNTHESIS GLYCOSYLTRANSFERASE TUAC-RELATED"/>
    <property type="match status" value="1"/>
</dbReference>
<dbReference type="Pfam" id="PF13439">
    <property type="entry name" value="Glyco_transf_4"/>
    <property type="match status" value="1"/>
</dbReference>
<dbReference type="PANTHER" id="PTHR45947">
    <property type="entry name" value="SULFOQUINOVOSYL TRANSFERASE SQD2"/>
    <property type="match status" value="1"/>
</dbReference>
<dbReference type="Gene3D" id="3.40.50.2000">
    <property type="entry name" value="Glycogen Phosphorylase B"/>
    <property type="match status" value="2"/>
</dbReference>
<evidence type="ECO:0000313" key="2">
    <source>
        <dbReference type="EMBL" id="SFU12526.1"/>
    </source>
</evidence>
<dbReference type="InterPro" id="IPR028098">
    <property type="entry name" value="Glyco_trans_4-like_N"/>
</dbReference>
<dbReference type="InterPro" id="IPR050194">
    <property type="entry name" value="Glycosyltransferase_grp1"/>
</dbReference>
<dbReference type="AlphaFoldDB" id="A0A1I7DLL7"/>
<dbReference type="SUPFAM" id="SSF53756">
    <property type="entry name" value="UDP-Glycosyltransferase/glycogen phosphorylase"/>
    <property type="match status" value="1"/>
</dbReference>
<gene>
    <name evidence="2" type="ORF">SAMN05216236_13020</name>
</gene>
<name>A0A1I7DLL7_9RHOB</name>
<protein>
    <submittedName>
        <fullName evidence="2">Glycosyltransferase involved in cell wall bisynthesis</fullName>
    </submittedName>
</protein>
<keyword evidence="2" id="KW-0808">Transferase</keyword>
<sequence>MIPTQDPLPRLAYLTSLYPAVSHTFIQREIAGLRDLGFEVLTCSMRRPGTNHLTGLEEREAADTSFYIIESGKKPLQALSALGAALASPARLTRTLALTWRTAPPGAKGMLKQLFYLAEAMVLSRHLRQRDIDHVHSHFADPSANVAMLTSALSGIPFSYTLHGPAELYEPEKWHLREKTARAAFVACISHFARSQAMYFSDPAHWDKLRIVHCGVDPARYDRPAPPQRPGLHLVFVGRITPIKGLRVLIDAMTRAHETHPDLTLTLVGDGDDRAHLETLARPLGDAVRFVGFQSQEGVAEAVAAADALVLPSFAEGLPVVLMEALAAGKPVIATQVAGVGELVENGVSGHLVPASDVQALANAITALADTPPGQRAEMGRAGREKVRAEFDAKIEAARIGALFAGQGGDAPRPEPLRPEAG</sequence>
<keyword evidence="3" id="KW-1185">Reference proteome</keyword>
<proteinExistence type="predicted"/>
<evidence type="ECO:0000313" key="3">
    <source>
        <dbReference type="Proteomes" id="UP000182466"/>
    </source>
</evidence>
<dbReference type="CDD" id="cd03801">
    <property type="entry name" value="GT4_PimA-like"/>
    <property type="match status" value="1"/>
</dbReference>
<evidence type="ECO:0000259" key="1">
    <source>
        <dbReference type="Pfam" id="PF13439"/>
    </source>
</evidence>
<feature type="domain" description="Glycosyltransferase subfamily 4-like N-terminal" evidence="1">
    <location>
        <begin position="111"/>
        <end position="220"/>
    </location>
</feature>
<dbReference type="OrthoDB" id="9790710at2"/>
<reference evidence="2 3" key="1">
    <citation type="submission" date="2016-10" db="EMBL/GenBank/DDBJ databases">
        <authorList>
            <person name="de Groot N.N."/>
        </authorList>
    </citation>
    <scope>NUCLEOTIDE SEQUENCE [LARGE SCALE GENOMIC DNA]</scope>
    <source>
        <strain evidence="2 3">CGMCC 1.10959</strain>
    </source>
</reference>
<dbReference type="RefSeq" id="WP_027260236.1">
    <property type="nucleotide sequence ID" value="NZ_FPAW01000030.1"/>
</dbReference>
<dbReference type="GO" id="GO:0016757">
    <property type="term" value="F:glycosyltransferase activity"/>
    <property type="evidence" value="ECO:0007669"/>
    <property type="project" value="UniProtKB-ARBA"/>
</dbReference>
<dbReference type="Pfam" id="PF13692">
    <property type="entry name" value="Glyco_trans_1_4"/>
    <property type="match status" value="1"/>
</dbReference>
<dbReference type="STRING" id="999627.SAMN05216236_13020"/>
<dbReference type="EMBL" id="FPAW01000030">
    <property type="protein sequence ID" value="SFU12526.1"/>
    <property type="molecule type" value="Genomic_DNA"/>
</dbReference>
<organism evidence="2 3">
    <name type="scientific">Sedimentitalea nanhaiensis</name>
    <dbReference type="NCBI Taxonomy" id="999627"/>
    <lineage>
        <taxon>Bacteria</taxon>
        <taxon>Pseudomonadati</taxon>
        <taxon>Pseudomonadota</taxon>
        <taxon>Alphaproteobacteria</taxon>
        <taxon>Rhodobacterales</taxon>
        <taxon>Paracoccaceae</taxon>
        <taxon>Sedimentitalea</taxon>
    </lineage>
</organism>
<accession>A0A1I7DLL7</accession>